<gene>
    <name evidence="2" type="ORF">GA0070558_111144</name>
</gene>
<dbReference type="GO" id="GO:0016301">
    <property type="term" value="F:kinase activity"/>
    <property type="evidence" value="ECO:0007669"/>
    <property type="project" value="InterPro"/>
</dbReference>
<reference evidence="2 3" key="1">
    <citation type="submission" date="2016-06" db="EMBL/GenBank/DDBJ databases">
        <authorList>
            <person name="Kjaerup R.B."/>
            <person name="Dalgaard T.S."/>
            <person name="Juul-Madsen H.R."/>
        </authorList>
    </citation>
    <scope>NUCLEOTIDE SEQUENCE [LARGE SCALE GENOMIC DNA]</scope>
    <source>
        <strain evidence="2 3">DSM 45626</strain>
    </source>
</reference>
<dbReference type="Proteomes" id="UP000199375">
    <property type="component" value="Unassembled WGS sequence"/>
</dbReference>
<organism evidence="2 3">
    <name type="scientific">Micromonospora haikouensis</name>
    <dbReference type="NCBI Taxonomy" id="686309"/>
    <lineage>
        <taxon>Bacteria</taxon>
        <taxon>Bacillati</taxon>
        <taxon>Actinomycetota</taxon>
        <taxon>Actinomycetes</taxon>
        <taxon>Micromonosporales</taxon>
        <taxon>Micromonosporaceae</taxon>
        <taxon>Micromonospora</taxon>
    </lineage>
</organism>
<evidence type="ECO:0000313" key="3">
    <source>
        <dbReference type="Proteomes" id="UP000199375"/>
    </source>
</evidence>
<protein>
    <submittedName>
        <fullName evidence="2">Death on curing protein</fullName>
    </submittedName>
</protein>
<dbReference type="Gene3D" id="1.20.120.1870">
    <property type="entry name" value="Fic/DOC protein, Fido domain"/>
    <property type="match status" value="1"/>
</dbReference>
<dbReference type="InterPro" id="IPR053737">
    <property type="entry name" value="Type_II_TA_Toxin"/>
</dbReference>
<dbReference type="PROSITE" id="PS51459">
    <property type="entry name" value="FIDO"/>
    <property type="match status" value="1"/>
</dbReference>
<proteinExistence type="predicted"/>
<name>A0A1C4VVN5_9ACTN</name>
<dbReference type="PANTHER" id="PTHR39426">
    <property type="entry name" value="HOMOLOGY TO DEATH-ON-CURING PROTEIN OF PHAGE P1"/>
    <property type="match status" value="1"/>
</dbReference>
<dbReference type="Pfam" id="PF02661">
    <property type="entry name" value="Fic"/>
    <property type="match status" value="1"/>
</dbReference>
<dbReference type="InterPro" id="IPR003812">
    <property type="entry name" value="Fido"/>
</dbReference>
<dbReference type="EMBL" id="FMCW01000011">
    <property type="protein sequence ID" value="SCE88084.1"/>
    <property type="molecule type" value="Genomic_DNA"/>
</dbReference>
<dbReference type="PANTHER" id="PTHR39426:SF1">
    <property type="entry name" value="HOMOLOGY TO DEATH-ON-CURING PROTEIN OF PHAGE P1"/>
    <property type="match status" value="1"/>
</dbReference>
<evidence type="ECO:0000313" key="2">
    <source>
        <dbReference type="EMBL" id="SCE88084.1"/>
    </source>
</evidence>
<dbReference type="InterPro" id="IPR006440">
    <property type="entry name" value="Doc"/>
</dbReference>
<dbReference type="RefSeq" id="WP_091279241.1">
    <property type="nucleotide sequence ID" value="NZ_FMCW01000011.1"/>
</dbReference>
<accession>A0A1C4VVN5</accession>
<dbReference type="AlphaFoldDB" id="A0A1C4VVN5"/>
<sequence length="125" mass="13575">MIVYLDVDDLMEIASVVLGDVPQVRDPGLLFSAVVRPATVVFGQEAYPELWGKAAALLHSICMNHALIDGNKRLAWAAARVFLALNDVPVRDVDVDQAESLVMAVASGAMTEVPDVARELRKLYV</sequence>
<evidence type="ECO:0000259" key="1">
    <source>
        <dbReference type="PROSITE" id="PS51459"/>
    </source>
</evidence>
<feature type="domain" description="Fido" evidence="1">
    <location>
        <begin position="5"/>
        <end position="125"/>
    </location>
</feature>